<protein>
    <submittedName>
        <fullName evidence="2">Uncharacterized protein</fullName>
    </submittedName>
</protein>
<keyword evidence="1" id="KW-0472">Membrane</keyword>
<dbReference type="Proteomes" id="UP001201163">
    <property type="component" value="Unassembled WGS sequence"/>
</dbReference>
<gene>
    <name evidence="2" type="ORF">EDB92DRAFT_1857011</name>
</gene>
<feature type="transmembrane region" description="Helical" evidence="1">
    <location>
        <begin position="6"/>
        <end position="27"/>
    </location>
</feature>
<evidence type="ECO:0000256" key="1">
    <source>
        <dbReference type="SAM" id="Phobius"/>
    </source>
</evidence>
<feature type="transmembrane region" description="Helical" evidence="1">
    <location>
        <begin position="39"/>
        <end position="58"/>
    </location>
</feature>
<evidence type="ECO:0000313" key="3">
    <source>
        <dbReference type="Proteomes" id="UP001201163"/>
    </source>
</evidence>
<comment type="caution">
    <text evidence="2">The sequence shown here is derived from an EMBL/GenBank/DDBJ whole genome shotgun (WGS) entry which is preliminary data.</text>
</comment>
<accession>A0AAD4LMM6</accession>
<keyword evidence="1" id="KW-1133">Transmembrane helix</keyword>
<organism evidence="2 3">
    <name type="scientific">Lactarius akahatsu</name>
    <dbReference type="NCBI Taxonomy" id="416441"/>
    <lineage>
        <taxon>Eukaryota</taxon>
        <taxon>Fungi</taxon>
        <taxon>Dikarya</taxon>
        <taxon>Basidiomycota</taxon>
        <taxon>Agaricomycotina</taxon>
        <taxon>Agaricomycetes</taxon>
        <taxon>Russulales</taxon>
        <taxon>Russulaceae</taxon>
        <taxon>Lactarius</taxon>
    </lineage>
</organism>
<name>A0AAD4LMM6_9AGAM</name>
<sequence>MIRIRFIVVSMSPVLAASILYVVSWKASVGHRDRSCNRVLLAPGVYCLLVVVLTRLAGCASSDEGCGICGHWRYCDCDRSRSVRGT</sequence>
<evidence type="ECO:0000313" key="2">
    <source>
        <dbReference type="EMBL" id="KAH8992697.1"/>
    </source>
</evidence>
<reference evidence="2" key="1">
    <citation type="submission" date="2022-01" db="EMBL/GenBank/DDBJ databases">
        <title>Comparative genomics reveals a dynamic genome evolution in the ectomycorrhizal milk-cap (Lactarius) mushrooms.</title>
        <authorList>
            <consortium name="DOE Joint Genome Institute"/>
            <person name="Lebreton A."/>
            <person name="Tang N."/>
            <person name="Kuo A."/>
            <person name="LaButti K."/>
            <person name="Drula E."/>
            <person name="Barry K."/>
            <person name="Clum A."/>
            <person name="Lipzen A."/>
            <person name="Mousain D."/>
            <person name="Ng V."/>
            <person name="Wang R."/>
            <person name="Wang X."/>
            <person name="Dai Y."/>
            <person name="Henrissat B."/>
            <person name="Grigoriev I.V."/>
            <person name="Guerin-Laguette A."/>
            <person name="Yu F."/>
            <person name="Martin F.M."/>
        </authorList>
    </citation>
    <scope>NUCLEOTIDE SEQUENCE</scope>
    <source>
        <strain evidence="2">QP</strain>
    </source>
</reference>
<proteinExistence type="predicted"/>
<dbReference type="EMBL" id="JAKELL010000021">
    <property type="protein sequence ID" value="KAH8992697.1"/>
    <property type="molecule type" value="Genomic_DNA"/>
</dbReference>
<dbReference type="AlphaFoldDB" id="A0AAD4LMM6"/>
<keyword evidence="3" id="KW-1185">Reference proteome</keyword>
<keyword evidence="1" id="KW-0812">Transmembrane</keyword>